<name>A0A1J8Q6J1_9AGAM</name>
<evidence type="ECO:0000259" key="1">
    <source>
        <dbReference type="Pfam" id="PF17667"/>
    </source>
</evidence>
<dbReference type="AlphaFoldDB" id="A0A1J8Q6J1"/>
<proteinExistence type="predicted"/>
<protein>
    <recommendedName>
        <fullName evidence="1">Fungal-type protein kinase domain-containing protein</fullName>
    </recommendedName>
</protein>
<feature type="domain" description="Fungal-type protein kinase" evidence="1">
    <location>
        <begin position="9"/>
        <end position="196"/>
    </location>
</feature>
<accession>A0A1J8Q6J1</accession>
<evidence type="ECO:0000313" key="2">
    <source>
        <dbReference type="EMBL" id="OJA15587.1"/>
    </source>
</evidence>
<gene>
    <name evidence="2" type="ORF">AZE42_13270</name>
</gene>
<keyword evidence="3" id="KW-1185">Reference proteome</keyword>
<dbReference type="Proteomes" id="UP000183567">
    <property type="component" value="Unassembled WGS sequence"/>
</dbReference>
<reference evidence="2 3" key="1">
    <citation type="submission" date="2016-03" db="EMBL/GenBank/DDBJ databases">
        <title>Comparative genomics of the ectomycorrhizal sister species Rhizopogon vinicolor and Rhizopogon vesiculosus (Basidiomycota: Boletales) reveals a divergence of the mating type B locus.</title>
        <authorList>
            <person name="Mujic A.B."/>
            <person name="Kuo A."/>
            <person name="Tritt A."/>
            <person name="Lipzen A."/>
            <person name="Chen C."/>
            <person name="Johnson J."/>
            <person name="Sharma A."/>
            <person name="Barry K."/>
            <person name="Grigoriev I.V."/>
            <person name="Spatafora J.W."/>
        </authorList>
    </citation>
    <scope>NUCLEOTIDE SEQUENCE [LARGE SCALE GENOMIC DNA]</scope>
    <source>
        <strain evidence="2 3">AM-OR11-056</strain>
    </source>
</reference>
<organism evidence="2 3">
    <name type="scientific">Rhizopogon vesiculosus</name>
    <dbReference type="NCBI Taxonomy" id="180088"/>
    <lineage>
        <taxon>Eukaryota</taxon>
        <taxon>Fungi</taxon>
        <taxon>Dikarya</taxon>
        <taxon>Basidiomycota</taxon>
        <taxon>Agaricomycotina</taxon>
        <taxon>Agaricomycetes</taxon>
        <taxon>Agaricomycetidae</taxon>
        <taxon>Boletales</taxon>
        <taxon>Suillineae</taxon>
        <taxon>Rhizopogonaceae</taxon>
        <taxon>Rhizopogon</taxon>
    </lineage>
</organism>
<dbReference type="Pfam" id="PF17667">
    <property type="entry name" value="Pkinase_fungal"/>
    <property type="match status" value="1"/>
</dbReference>
<comment type="caution">
    <text evidence="2">The sequence shown here is derived from an EMBL/GenBank/DDBJ whole genome shotgun (WGS) entry which is preliminary data.</text>
</comment>
<evidence type="ECO:0000313" key="3">
    <source>
        <dbReference type="Proteomes" id="UP000183567"/>
    </source>
</evidence>
<sequence>MKSFQHNTCQSHDTLGQISAYVAAHLGAQFHCHIYSLLVVWDEARILRWDRSGTIVSEAISYNNQPHLVEFFARFSAASPQMRGHDTSVSQPTDVQKHVAAKALDLPLSTKLFGLKVPECQGSYIVAAPLAPSYTPPGHATRGFKAYSTQTNTVVFLKDTWRINLPEIIEEGLTYKRLNEASVPHILKCLTSGDIGDGEHLLYTSLALSPCS</sequence>
<dbReference type="OrthoDB" id="2739948at2759"/>
<dbReference type="EMBL" id="LVVM01003018">
    <property type="protein sequence ID" value="OJA15587.1"/>
    <property type="molecule type" value="Genomic_DNA"/>
</dbReference>
<dbReference type="InterPro" id="IPR040976">
    <property type="entry name" value="Pkinase_fungal"/>
</dbReference>